<keyword evidence="11" id="KW-0349">Heme</keyword>
<evidence type="ECO:0000256" key="18">
    <source>
        <dbReference type="SAM" id="Phobius"/>
    </source>
</evidence>
<dbReference type="InterPro" id="IPR034804">
    <property type="entry name" value="SQR/QFR_C/D"/>
</dbReference>
<dbReference type="GO" id="GO:0006099">
    <property type="term" value="P:tricarboxylic acid cycle"/>
    <property type="evidence" value="ECO:0007669"/>
    <property type="project" value="UniProtKB-UniPathway"/>
</dbReference>
<keyword evidence="17 18" id="KW-0472">Membrane</keyword>
<keyword evidence="20" id="KW-1185">Reference proteome</keyword>
<keyword evidence="7" id="KW-0813">Transport</keyword>
<keyword evidence="15 18" id="KW-1133">Transmembrane helix</keyword>
<feature type="transmembrane region" description="Helical" evidence="18">
    <location>
        <begin position="99"/>
        <end position="124"/>
    </location>
</feature>
<keyword evidence="13" id="KW-0479">Metal-binding</keyword>
<evidence type="ECO:0000256" key="2">
    <source>
        <dbReference type="ARBA" id="ARBA00004050"/>
    </source>
</evidence>
<dbReference type="EMBL" id="WTYE01000001">
    <property type="protein sequence ID" value="MXP32554.1"/>
    <property type="molecule type" value="Genomic_DNA"/>
</dbReference>
<dbReference type="PANTHER" id="PTHR38689">
    <property type="entry name" value="SUCCINATE DEHYDROGENASE HYDROPHOBIC MEMBRANE ANCHOR SUBUNIT"/>
    <property type="match status" value="1"/>
</dbReference>
<dbReference type="GO" id="GO:0017004">
    <property type="term" value="P:cytochrome complex assembly"/>
    <property type="evidence" value="ECO:0007669"/>
    <property type="project" value="TreeGrafter"/>
</dbReference>
<sequence length="132" mass="13823">MGNGTSIGRVRGLGSAKEGAHHWVVHRLTAIGNLVLALWLLTSFILLPDLGYETVSSWLAQPIPAAAMVLLIVSIFWHARLGLTVLIEDYVHEAGLKFATLAALNLAVIAGGVFGIFCVARLALAPVTGGAA</sequence>
<keyword evidence="10" id="KW-0816">Tricarboxylic acid cycle</keyword>
<keyword evidence="14" id="KW-0249">Electron transport</keyword>
<evidence type="ECO:0000256" key="14">
    <source>
        <dbReference type="ARBA" id="ARBA00022982"/>
    </source>
</evidence>
<evidence type="ECO:0000256" key="10">
    <source>
        <dbReference type="ARBA" id="ARBA00022532"/>
    </source>
</evidence>
<reference evidence="19 20" key="1">
    <citation type="submission" date="2019-12" db="EMBL/GenBank/DDBJ databases">
        <title>Genomic-based taxomic classification of the family Erythrobacteraceae.</title>
        <authorList>
            <person name="Xu L."/>
        </authorList>
    </citation>
    <scope>NUCLEOTIDE SEQUENCE [LARGE SCALE GENOMIC DNA]</scope>
    <source>
        <strain evidence="19 20">JCM 16677</strain>
    </source>
</reference>
<organism evidence="19 20">
    <name type="scientific">Parerythrobacter jejuensis</name>
    <dbReference type="NCBI Taxonomy" id="795812"/>
    <lineage>
        <taxon>Bacteria</taxon>
        <taxon>Pseudomonadati</taxon>
        <taxon>Pseudomonadota</taxon>
        <taxon>Alphaproteobacteria</taxon>
        <taxon>Sphingomonadales</taxon>
        <taxon>Erythrobacteraceae</taxon>
        <taxon>Parerythrobacter</taxon>
    </lineage>
</organism>
<accession>A0A845ASJ1</accession>
<proteinExistence type="predicted"/>
<dbReference type="InterPro" id="IPR000701">
    <property type="entry name" value="SuccDH_FuR_B_TM-su"/>
</dbReference>
<evidence type="ECO:0000256" key="17">
    <source>
        <dbReference type="ARBA" id="ARBA00023136"/>
    </source>
</evidence>
<evidence type="ECO:0000256" key="8">
    <source>
        <dbReference type="ARBA" id="ARBA00022475"/>
    </source>
</evidence>
<evidence type="ECO:0000313" key="19">
    <source>
        <dbReference type="EMBL" id="MXP32554.1"/>
    </source>
</evidence>
<dbReference type="GO" id="GO:0046872">
    <property type="term" value="F:metal ion binding"/>
    <property type="evidence" value="ECO:0007669"/>
    <property type="project" value="UniProtKB-KW"/>
</dbReference>
<feature type="transmembrane region" description="Helical" evidence="18">
    <location>
        <begin position="28"/>
        <end position="47"/>
    </location>
</feature>
<dbReference type="InterPro" id="IPR014312">
    <property type="entry name" value="Succ_DH_anchor"/>
</dbReference>
<dbReference type="CDD" id="cd03495">
    <property type="entry name" value="SQR_TypeC_SdhD_like"/>
    <property type="match status" value="1"/>
</dbReference>
<evidence type="ECO:0000256" key="11">
    <source>
        <dbReference type="ARBA" id="ARBA00022617"/>
    </source>
</evidence>
<evidence type="ECO:0000256" key="3">
    <source>
        <dbReference type="ARBA" id="ARBA00004429"/>
    </source>
</evidence>
<dbReference type="GO" id="GO:0009055">
    <property type="term" value="F:electron transfer activity"/>
    <property type="evidence" value="ECO:0007669"/>
    <property type="project" value="TreeGrafter"/>
</dbReference>
<dbReference type="Pfam" id="PF01127">
    <property type="entry name" value="Sdh_cyt"/>
    <property type="match status" value="1"/>
</dbReference>
<dbReference type="Gene3D" id="1.20.1300.10">
    <property type="entry name" value="Fumarate reductase/succinate dehydrogenase, transmembrane subunit"/>
    <property type="match status" value="1"/>
</dbReference>
<dbReference type="PANTHER" id="PTHR38689:SF1">
    <property type="entry name" value="SUCCINATE DEHYDROGENASE HYDROPHOBIC MEMBRANE ANCHOR SUBUNIT"/>
    <property type="match status" value="1"/>
</dbReference>
<comment type="subunit">
    <text evidence="5">Part of an enzyme complex containing four subunits: a flavoprotein, an iron-sulfur protein, plus two membrane-anchoring proteins, SdhC and SdhD.</text>
</comment>
<dbReference type="AlphaFoldDB" id="A0A845ASJ1"/>
<evidence type="ECO:0000256" key="4">
    <source>
        <dbReference type="ARBA" id="ARBA00005163"/>
    </source>
</evidence>
<dbReference type="GO" id="GO:0020037">
    <property type="term" value="F:heme binding"/>
    <property type="evidence" value="ECO:0007669"/>
    <property type="project" value="InterPro"/>
</dbReference>
<evidence type="ECO:0000256" key="5">
    <source>
        <dbReference type="ARBA" id="ARBA00011558"/>
    </source>
</evidence>
<evidence type="ECO:0000256" key="12">
    <source>
        <dbReference type="ARBA" id="ARBA00022692"/>
    </source>
</evidence>
<comment type="pathway">
    <text evidence="4">Carbohydrate metabolism; tricarboxylic acid cycle.</text>
</comment>
<dbReference type="Proteomes" id="UP000446786">
    <property type="component" value="Unassembled WGS sequence"/>
</dbReference>
<dbReference type="RefSeq" id="WP_160779885.1">
    <property type="nucleotide sequence ID" value="NZ_BAAAZF010000001.1"/>
</dbReference>
<dbReference type="SUPFAM" id="SSF81343">
    <property type="entry name" value="Fumarate reductase respiratory complex transmembrane subunits"/>
    <property type="match status" value="1"/>
</dbReference>
<comment type="function">
    <text evidence="2">Membrane-anchoring subunit of succinate dehydrogenase (SDH).</text>
</comment>
<protein>
    <recommendedName>
        <fullName evidence="6">Succinate dehydrogenase hydrophobic membrane anchor subunit</fullName>
    </recommendedName>
</protein>
<keyword evidence="9" id="KW-0997">Cell inner membrane</keyword>
<dbReference type="OrthoDB" id="9809280at2"/>
<dbReference type="NCBIfam" id="TIGR02968">
    <property type="entry name" value="succ_dehyd_anc"/>
    <property type="match status" value="1"/>
</dbReference>
<keyword evidence="16" id="KW-0408">Iron</keyword>
<gene>
    <name evidence="19" type="primary">sdhD</name>
    <name evidence="19" type="ORF">GRI94_12055</name>
</gene>
<evidence type="ECO:0000256" key="1">
    <source>
        <dbReference type="ARBA" id="ARBA00001971"/>
    </source>
</evidence>
<dbReference type="UniPathway" id="UPA00223"/>
<keyword evidence="8" id="KW-1003">Cell membrane</keyword>
<evidence type="ECO:0000256" key="9">
    <source>
        <dbReference type="ARBA" id="ARBA00022519"/>
    </source>
</evidence>
<keyword evidence="12 18" id="KW-0812">Transmembrane</keyword>
<comment type="cofactor">
    <cofactor evidence="1">
        <name>heme</name>
        <dbReference type="ChEBI" id="CHEBI:30413"/>
    </cofactor>
</comment>
<comment type="subcellular location">
    <subcellularLocation>
        <location evidence="3">Cell inner membrane</location>
        <topology evidence="3">Multi-pass membrane protein</topology>
    </subcellularLocation>
</comment>
<feature type="transmembrane region" description="Helical" evidence="18">
    <location>
        <begin position="59"/>
        <end position="79"/>
    </location>
</feature>
<name>A0A845ASJ1_9SPHN</name>
<evidence type="ECO:0000256" key="16">
    <source>
        <dbReference type="ARBA" id="ARBA00023004"/>
    </source>
</evidence>
<dbReference type="GO" id="GO:0005886">
    <property type="term" value="C:plasma membrane"/>
    <property type="evidence" value="ECO:0007669"/>
    <property type="project" value="UniProtKB-SubCell"/>
</dbReference>
<evidence type="ECO:0000256" key="6">
    <source>
        <dbReference type="ARBA" id="ARBA00019425"/>
    </source>
</evidence>
<evidence type="ECO:0000256" key="7">
    <source>
        <dbReference type="ARBA" id="ARBA00022448"/>
    </source>
</evidence>
<comment type="caution">
    <text evidence="19">The sequence shown here is derived from an EMBL/GenBank/DDBJ whole genome shotgun (WGS) entry which is preliminary data.</text>
</comment>
<evidence type="ECO:0000256" key="15">
    <source>
        <dbReference type="ARBA" id="ARBA00022989"/>
    </source>
</evidence>
<evidence type="ECO:0000313" key="20">
    <source>
        <dbReference type="Proteomes" id="UP000446786"/>
    </source>
</evidence>
<evidence type="ECO:0000256" key="13">
    <source>
        <dbReference type="ARBA" id="ARBA00022723"/>
    </source>
</evidence>